<dbReference type="AlphaFoldDB" id="A0A0N8VNZ4"/>
<proteinExistence type="predicted"/>
<reference evidence="1 2" key="1">
    <citation type="submission" date="2014-09" db="EMBL/GenBank/DDBJ databases">
        <title>Genome sequence of Flavobacterium aquidurense RC62.</title>
        <authorList>
            <person name="Kim J.F."/>
            <person name="Kwak M.-J."/>
        </authorList>
    </citation>
    <scope>NUCLEOTIDE SEQUENCE [LARGE SCALE GENOMIC DNA]</scope>
    <source>
        <strain evidence="1 2">RC62</strain>
    </source>
</reference>
<comment type="caution">
    <text evidence="1">The sequence shown here is derived from an EMBL/GenBank/DDBJ whole genome shotgun (WGS) entry which is preliminary data.</text>
</comment>
<accession>A0A0N8VNZ4</accession>
<evidence type="ECO:0000313" key="2">
    <source>
        <dbReference type="Proteomes" id="UP000050443"/>
    </source>
</evidence>
<organism evidence="1 2">
    <name type="scientific">Flavobacterium aquidurense</name>
    <dbReference type="NCBI Taxonomy" id="362413"/>
    <lineage>
        <taxon>Bacteria</taxon>
        <taxon>Pseudomonadati</taxon>
        <taxon>Bacteroidota</taxon>
        <taxon>Flavobacteriia</taxon>
        <taxon>Flavobacteriales</taxon>
        <taxon>Flavobacteriaceae</taxon>
        <taxon>Flavobacterium</taxon>
    </lineage>
</organism>
<gene>
    <name evidence="1" type="ORF">RC62_3054</name>
</gene>
<evidence type="ECO:0000313" key="1">
    <source>
        <dbReference type="EMBL" id="KQB43492.1"/>
    </source>
</evidence>
<dbReference type="EMBL" id="JRLF01000002">
    <property type="protein sequence ID" value="KQB43492.1"/>
    <property type="molecule type" value="Genomic_DNA"/>
</dbReference>
<dbReference type="Proteomes" id="UP000050443">
    <property type="component" value="Unassembled WGS sequence"/>
</dbReference>
<protein>
    <submittedName>
        <fullName evidence="1">Uncharacterized protein</fullName>
    </submittedName>
</protein>
<sequence>MWESMSSPFFLKPCFERIRVFCFYKKPQLYRNAVTIENEFALKNPHHLNDGDFLGL</sequence>
<name>A0A0N8VNZ4_9FLAO</name>